<dbReference type="AlphaFoldDB" id="A0A7W2AA72"/>
<sequence length="87" mass="9384">MSKMQLDIVTPERLVYSDEVDMVITRAAAGDIGILPRHAPLVSPLGVTTVRVKKDGQEEKIAVSGGFLEVRPDKVTILAEEADLPGE</sequence>
<evidence type="ECO:0000256" key="7">
    <source>
        <dbReference type="ARBA" id="ARBA00023065"/>
    </source>
</evidence>
<dbReference type="HAMAP" id="MF_00530">
    <property type="entry name" value="ATP_synth_epsil_bac"/>
    <property type="match status" value="1"/>
</dbReference>
<comment type="function">
    <text evidence="1 11">Produces ATP from ADP in the presence of a proton gradient across the membrane.</text>
</comment>
<dbReference type="CDD" id="cd12152">
    <property type="entry name" value="F1-ATPase_delta"/>
    <property type="match status" value="1"/>
</dbReference>
<evidence type="ECO:0000256" key="5">
    <source>
        <dbReference type="ARBA" id="ARBA00022475"/>
    </source>
</evidence>
<evidence type="ECO:0000256" key="2">
    <source>
        <dbReference type="ARBA" id="ARBA00004202"/>
    </source>
</evidence>
<keyword evidence="5 11" id="KW-1003">Cell membrane</keyword>
<comment type="subunit">
    <text evidence="11 12">F-type ATPases have 2 components, CF(1) - the catalytic core - and CF(0) - the membrane proton channel. CF(1) has five subunits: alpha(3), beta(3), gamma(1), delta(1), epsilon(1). CF(0) has three main subunits: a, b and c.</text>
</comment>
<dbReference type="Gene3D" id="2.60.15.10">
    <property type="entry name" value="F0F1 ATP synthase delta/epsilon subunit, N-terminal"/>
    <property type="match status" value="1"/>
</dbReference>
<comment type="caution">
    <text evidence="14">The sequence shown here is derived from an EMBL/GenBank/DDBJ whole genome shotgun (WGS) entry which is preliminary data.</text>
</comment>
<evidence type="ECO:0000256" key="6">
    <source>
        <dbReference type="ARBA" id="ARBA00022781"/>
    </source>
</evidence>
<evidence type="ECO:0000313" key="14">
    <source>
        <dbReference type="EMBL" id="MBA4495962.1"/>
    </source>
</evidence>
<keyword evidence="15" id="KW-1185">Reference proteome</keyword>
<feature type="domain" description="ATP synthase F1 complex delta/epsilon subunit N-terminal" evidence="13">
    <location>
        <begin position="4"/>
        <end position="82"/>
    </location>
</feature>
<dbReference type="InterPro" id="IPR036771">
    <property type="entry name" value="ATPsynth_dsu/esu_N"/>
</dbReference>
<keyword evidence="6 11" id="KW-0375">Hydrogen ion transport</keyword>
<dbReference type="FunFam" id="2.60.15.10:FF:000001">
    <property type="entry name" value="ATP synthase epsilon chain"/>
    <property type="match status" value="1"/>
</dbReference>
<evidence type="ECO:0000259" key="13">
    <source>
        <dbReference type="Pfam" id="PF02823"/>
    </source>
</evidence>
<keyword evidence="4 11" id="KW-0813">Transport</keyword>
<keyword evidence="8 11" id="KW-0472">Membrane</keyword>
<dbReference type="PANTHER" id="PTHR13822:SF10">
    <property type="entry name" value="ATP SYNTHASE EPSILON CHAIN, CHLOROPLASTIC"/>
    <property type="match status" value="1"/>
</dbReference>
<evidence type="ECO:0000256" key="3">
    <source>
        <dbReference type="ARBA" id="ARBA00005712"/>
    </source>
</evidence>
<dbReference type="PANTHER" id="PTHR13822">
    <property type="entry name" value="ATP SYNTHASE DELTA/EPSILON CHAIN"/>
    <property type="match status" value="1"/>
</dbReference>
<organism evidence="14 15">
    <name type="scientific">Paenactinomyces guangxiensis</name>
    <dbReference type="NCBI Taxonomy" id="1490290"/>
    <lineage>
        <taxon>Bacteria</taxon>
        <taxon>Bacillati</taxon>
        <taxon>Bacillota</taxon>
        <taxon>Bacilli</taxon>
        <taxon>Bacillales</taxon>
        <taxon>Thermoactinomycetaceae</taxon>
        <taxon>Paenactinomyces</taxon>
    </lineage>
</organism>
<dbReference type="GO" id="GO:0005886">
    <property type="term" value="C:plasma membrane"/>
    <property type="evidence" value="ECO:0007669"/>
    <property type="project" value="UniProtKB-SubCell"/>
</dbReference>
<keyword evidence="9 11" id="KW-0139">CF(1)</keyword>
<evidence type="ECO:0000256" key="4">
    <source>
        <dbReference type="ARBA" id="ARBA00022448"/>
    </source>
</evidence>
<evidence type="ECO:0000256" key="9">
    <source>
        <dbReference type="ARBA" id="ARBA00023196"/>
    </source>
</evidence>
<evidence type="ECO:0000256" key="8">
    <source>
        <dbReference type="ARBA" id="ARBA00023136"/>
    </source>
</evidence>
<proteinExistence type="inferred from homology"/>
<dbReference type="InterPro" id="IPR020546">
    <property type="entry name" value="ATP_synth_F1_dsu/esu_N"/>
</dbReference>
<evidence type="ECO:0000256" key="11">
    <source>
        <dbReference type="HAMAP-Rule" id="MF_00530"/>
    </source>
</evidence>
<evidence type="ECO:0000256" key="1">
    <source>
        <dbReference type="ARBA" id="ARBA00003543"/>
    </source>
</evidence>
<keyword evidence="7 11" id="KW-0406">Ion transport</keyword>
<dbReference type="Pfam" id="PF02823">
    <property type="entry name" value="ATP-synt_DE_N"/>
    <property type="match status" value="1"/>
</dbReference>
<keyword evidence="10 11" id="KW-0066">ATP synthesis</keyword>
<comment type="similarity">
    <text evidence="3 11 12">Belongs to the ATPase epsilon chain family.</text>
</comment>
<reference evidence="14 15" key="1">
    <citation type="submission" date="2020-07" db="EMBL/GenBank/DDBJ databases">
        <authorList>
            <person name="Feng H."/>
        </authorList>
    </citation>
    <scope>NUCLEOTIDE SEQUENCE [LARGE SCALE GENOMIC DNA]</scope>
    <source>
        <strain evidence="15">s-10</strain>
    </source>
</reference>
<dbReference type="EMBL" id="JACEIQ010000021">
    <property type="protein sequence ID" value="MBA4495962.1"/>
    <property type="molecule type" value="Genomic_DNA"/>
</dbReference>
<evidence type="ECO:0000313" key="15">
    <source>
        <dbReference type="Proteomes" id="UP000535491"/>
    </source>
</evidence>
<protein>
    <recommendedName>
        <fullName evidence="11">ATP synthase epsilon chain</fullName>
    </recommendedName>
    <alternativeName>
        <fullName evidence="11">ATP synthase F1 sector epsilon subunit</fullName>
    </alternativeName>
    <alternativeName>
        <fullName evidence="11">F-ATPase epsilon subunit</fullName>
    </alternativeName>
</protein>
<dbReference type="NCBIfam" id="TIGR01216">
    <property type="entry name" value="ATP_synt_epsi"/>
    <property type="match status" value="1"/>
</dbReference>
<dbReference type="GO" id="GO:0005524">
    <property type="term" value="F:ATP binding"/>
    <property type="evidence" value="ECO:0007669"/>
    <property type="project" value="UniProtKB-UniRule"/>
</dbReference>
<gene>
    <name evidence="11 14" type="primary">atpC</name>
    <name evidence="14" type="ORF">H1191_16855</name>
</gene>
<dbReference type="InterPro" id="IPR001469">
    <property type="entry name" value="ATP_synth_F1_dsu/esu"/>
</dbReference>
<dbReference type="GO" id="GO:0045259">
    <property type="term" value="C:proton-transporting ATP synthase complex"/>
    <property type="evidence" value="ECO:0007669"/>
    <property type="project" value="UniProtKB-KW"/>
</dbReference>
<dbReference type="GO" id="GO:0046933">
    <property type="term" value="F:proton-transporting ATP synthase activity, rotational mechanism"/>
    <property type="evidence" value="ECO:0007669"/>
    <property type="project" value="UniProtKB-UniRule"/>
</dbReference>
<comment type="subcellular location">
    <subcellularLocation>
        <location evidence="2 11">Cell membrane</location>
        <topology evidence="2 11">Peripheral membrane protein</topology>
    </subcellularLocation>
</comment>
<evidence type="ECO:0000256" key="12">
    <source>
        <dbReference type="RuleBase" id="RU003656"/>
    </source>
</evidence>
<accession>A0A7W2AA72</accession>
<dbReference type="SUPFAM" id="SSF51344">
    <property type="entry name" value="Epsilon subunit of F1F0-ATP synthase N-terminal domain"/>
    <property type="match status" value="1"/>
</dbReference>
<dbReference type="Proteomes" id="UP000535491">
    <property type="component" value="Unassembled WGS sequence"/>
</dbReference>
<evidence type="ECO:0000256" key="10">
    <source>
        <dbReference type="ARBA" id="ARBA00023310"/>
    </source>
</evidence>
<name>A0A7W2AA72_9BACL</name>